<dbReference type="OrthoDB" id="1681166at2759"/>
<organism evidence="2 3">
    <name type="scientific">Lipomyces starkeyi NRRL Y-11557</name>
    <dbReference type="NCBI Taxonomy" id="675824"/>
    <lineage>
        <taxon>Eukaryota</taxon>
        <taxon>Fungi</taxon>
        <taxon>Dikarya</taxon>
        <taxon>Ascomycota</taxon>
        <taxon>Saccharomycotina</taxon>
        <taxon>Lipomycetes</taxon>
        <taxon>Lipomycetales</taxon>
        <taxon>Lipomycetaceae</taxon>
        <taxon>Lipomyces</taxon>
    </lineage>
</organism>
<evidence type="ECO:0000313" key="2">
    <source>
        <dbReference type="EMBL" id="ODQ75514.1"/>
    </source>
</evidence>
<feature type="compositionally biased region" description="Low complexity" evidence="1">
    <location>
        <begin position="304"/>
        <end position="317"/>
    </location>
</feature>
<reference evidence="2 3" key="1">
    <citation type="journal article" date="2016" name="Proc. Natl. Acad. Sci. U.S.A.">
        <title>Comparative genomics of biotechnologically important yeasts.</title>
        <authorList>
            <person name="Riley R."/>
            <person name="Haridas S."/>
            <person name="Wolfe K.H."/>
            <person name="Lopes M.R."/>
            <person name="Hittinger C.T."/>
            <person name="Goeker M."/>
            <person name="Salamov A.A."/>
            <person name="Wisecaver J.H."/>
            <person name="Long T.M."/>
            <person name="Calvey C.H."/>
            <person name="Aerts A.L."/>
            <person name="Barry K.W."/>
            <person name="Choi C."/>
            <person name="Clum A."/>
            <person name="Coughlan A.Y."/>
            <person name="Deshpande S."/>
            <person name="Douglass A.P."/>
            <person name="Hanson S.J."/>
            <person name="Klenk H.-P."/>
            <person name="LaButti K.M."/>
            <person name="Lapidus A."/>
            <person name="Lindquist E.A."/>
            <person name="Lipzen A.M."/>
            <person name="Meier-Kolthoff J.P."/>
            <person name="Ohm R.A."/>
            <person name="Otillar R.P."/>
            <person name="Pangilinan J.L."/>
            <person name="Peng Y."/>
            <person name="Rokas A."/>
            <person name="Rosa C.A."/>
            <person name="Scheuner C."/>
            <person name="Sibirny A.A."/>
            <person name="Slot J.C."/>
            <person name="Stielow J.B."/>
            <person name="Sun H."/>
            <person name="Kurtzman C.P."/>
            <person name="Blackwell M."/>
            <person name="Grigoriev I.V."/>
            <person name="Jeffries T.W."/>
        </authorList>
    </citation>
    <scope>NUCLEOTIDE SEQUENCE [LARGE SCALE GENOMIC DNA]</scope>
    <source>
        <strain evidence="2 3">NRRL Y-11557</strain>
    </source>
</reference>
<name>A0A1E3QDF9_LIPST</name>
<protein>
    <submittedName>
        <fullName evidence="2">Uncharacterized protein</fullName>
    </submittedName>
</protein>
<sequence length="386" mass="41765">MSSQQTQSPGPNLTKDDSPFVPPLYFTIIQDTTTDVAAEIASANATSQIHKLPPRTRTYHPRVHYLFSDDADNPECPSPFAAATGFTGKAGNTGKERAIIVDFAADAKTVLRATSLSPDWQVTNAETSSLAMRSGATGGGIDIGKMLTIEGIGSGNTNHKLVAAMTRQSRQDSRSSSRSGSRHADESQAETELAAALTYADLFAQTNLKLKRLIEQSPPDEYAKMVEKLKTVSLQSSPPSQYEEDAPASNSNGLYNNQYEGRGDNPYGLQSTIMQQSVAGSRRSSSRIAMPDLQDHEEGAASFTRTSSTPEQTTPTENEALDDNKDLDKTIVKSYNEPERADIVSETLTAVAKPETHPSTDELATTELPIYSPDVKHESFSSPWVN</sequence>
<feature type="region of interest" description="Disordered" evidence="1">
    <location>
        <begin position="233"/>
        <end position="253"/>
    </location>
</feature>
<proteinExistence type="predicted"/>
<keyword evidence="3" id="KW-1185">Reference proteome</keyword>
<feature type="region of interest" description="Disordered" evidence="1">
    <location>
        <begin position="350"/>
        <end position="386"/>
    </location>
</feature>
<evidence type="ECO:0000256" key="1">
    <source>
        <dbReference type="SAM" id="MobiDB-lite"/>
    </source>
</evidence>
<dbReference type="Proteomes" id="UP000094385">
    <property type="component" value="Unassembled WGS sequence"/>
</dbReference>
<feature type="region of interest" description="Disordered" evidence="1">
    <location>
        <begin position="296"/>
        <end position="330"/>
    </location>
</feature>
<gene>
    <name evidence="2" type="ORF">LIPSTDRAFT_25374</name>
</gene>
<evidence type="ECO:0000313" key="3">
    <source>
        <dbReference type="Proteomes" id="UP000094385"/>
    </source>
</evidence>
<dbReference type="EMBL" id="KV454290">
    <property type="protein sequence ID" value="ODQ75514.1"/>
    <property type="molecule type" value="Genomic_DNA"/>
</dbReference>
<dbReference type="AlphaFoldDB" id="A0A1E3QDF9"/>
<accession>A0A1E3QDF9</accession>
<feature type="region of interest" description="Disordered" evidence="1">
    <location>
        <begin position="165"/>
        <end position="189"/>
    </location>
</feature>